<organism evidence="1 2">
    <name type="scientific">candidate division MSBL1 archaeon SCGC-AAA259O05</name>
    <dbReference type="NCBI Taxonomy" id="1698271"/>
    <lineage>
        <taxon>Archaea</taxon>
        <taxon>Methanobacteriati</taxon>
        <taxon>Methanobacteriota</taxon>
        <taxon>candidate division MSBL1</taxon>
    </lineage>
</organism>
<evidence type="ECO:0000313" key="2">
    <source>
        <dbReference type="Proteomes" id="UP000070344"/>
    </source>
</evidence>
<name>A0A133UZV1_9EURY</name>
<reference evidence="1 2" key="1">
    <citation type="journal article" date="2016" name="Sci. Rep.">
        <title>Metabolic traits of an uncultured archaeal lineage -MSBL1- from brine pools of the Red Sea.</title>
        <authorList>
            <person name="Mwirichia R."/>
            <person name="Alam I."/>
            <person name="Rashid M."/>
            <person name="Vinu M."/>
            <person name="Ba-Alawi W."/>
            <person name="Anthony Kamau A."/>
            <person name="Kamanda Ngugi D."/>
            <person name="Goker M."/>
            <person name="Klenk H.P."/>
            <person name="Bajic V."/>
            <person name="Stingl U."/>
        </authorList>
    </citation>
    <scope>NUCLEOTIDE SEQUENCE [LARGE SCALE GENOMIC DNA]</scope>
    <source>
        <strain evidence="1">SCGC-AAA259O05</strain>
    </source>
</reference>
<evidence type="ECO:0000313" key="1">
    <source>
        <dbReference type="EMBL" id="KXA99716.1"/>
    </source>
</evidence>
<dbReference type="Proteomes" id="UP000070344">
    <property type="component" value="Unassembled WGS sequence"/>
</dbReference>
<sequence>MTLNSWPFLHSKILRIWSSKDSHPGLEEREYSLDGVGVSLAVHVLPLTMVQGYIVVAGKVVVDGEIVMVHFESMCLDHSEL</sequence>
<comment type="caution">
    <text evidence="1">The sequence shown here is derived from an EMBL/GenBank/DDBJ whole genome shotgun (WGS) entry which is preliminary data.</text>
</comment>
<dbReference type="EMBL" id="LHXV01000072">
    <property type="protein sequence ID" value="KXA99716.1"/>
    <property type="molecule type" value="Genomic_DNA"/>
</dbReference>
<gene>
    <name evidence="1" type="ORF">AKJ41_04985</name>
</gene>
<keyword evidence="2" id="KW-1185">Reference proteome</keyword>
<proteinExistence type="predicted"/>
<dbReference type="AlphaFoldDB" id="A0A133UZV1"/>
<protein>
    <submittedName>
        <fullName evidence="1">Uncharacterized protein</fullName>
    </submittedName>
</protein>
<accession>A0A133UZV1</accession>